<evidence type="ECO:0000313" key="1">
    <source>
        <dbReference type="EMBL" id="ACV78836.1"/>
    </source>
</evidence>
<name>C8X6I1_NAKMY</name>
<dbReference type="RefSeq" id="WP_015747724.1">
    <property type="nucleotide sequence ID" value="NC_013235.1"/>
</dbReference>
<reference evidence="1 2" key="2">
    <citation type="journal article" date="2010" name="Stand. Genomic Sci.">
        <title>Complete genome sequence of Nakamurella multipartita type strain (Y-104).</title>
        <authorList>
            <person name="Tice H."/>
            <person name="Mayilraj S."/>
            <person name="Sims D."/>
            <person name="Lapidus A."/>
            <person name="Nolan M."/>
            <person name="Lucas S."/>
            <person name="Glavina Del Rio T."/>
            <person name="Copeland A."/>
            <person name="Cheng J.F."/>
            <person name="Meincke L."/>
            <person name="Bruce D."/>
            <person name="Goodwin L."/>
            <person name="Pitluck S."/>
            <person name="Ivanova N."/>
            <person name="Mavromatis K."/>
            <person name="Ovchinnikova G."/>
            <person name="Pati A."/>
            <person name="Chen A."/>
            <person name="Palaniappan K."/>
            <person name="Land M."/>
            <person name="Hauser L."/>
            <person name="Chang Y.J."/>
            <person name="Jeffries C.D."/>
            <person name="Detter J.C."/>
            <person name="Brettin T."/>
            <person name="Rohde M."/>
            <person name="Goker M."/>
            <person name="Bristow J."/>
            <person name="Eisen J.A."/>
            <person name="Markowitz V."/>
            <person name="Hugenholtz P."/>
            <person name="Kyrpides N.C."/>
            <person name="Klenk H.P."/>
            <person name="Chen F."/>
        </authorList>
    </citation>
    <scope>NUCLEOTIDE SEQUENCE [LARGE SCALE GENOMIC DNA]</scope>
    <source>
        <strain evidence="2">ATCC 700099 / DSM 44233 / CIP 104796 / JCM 9543 / NBRC 105858 / Y-104</strain>
    </source>
</reference>
<reference evidence="2" key="1">
    <citation type="submission" date="2009-09" db="EMBL/GenBank/DDBJ databases">
        <title>The complete genome of Nakamurella multipartita DSM 44233.</title>
        <authorList>
            <consortium name="US DOE Joint Genome Institute (JGI-PGF)"/>
            <person name="Lucas S."/>
            <person name="Copeland A."/>
            <person name="Lapidus A."/>
            <person name="Glavina del Rio T."/>
            <person name="Dalin E."/>
            <person name="Tice H."/>
            <person name="Bruce D."/>
            <person name="Goodwin L."/>
            <person name="Pitluck S."/>
            <person name="Kyrpides N."/>
            <person name="Mavromatis K."/>
            <person name="Ivanova N."/>
            <person name="Ovchinnikova G."/>
            <person name="Sims D."/>
            <person name="Meincke L."/>
            <person name="Brettin T."/>
            <person name="Detter J.C."/>
            <person name="Han C."/>
            <person name="Larimer F."/>
            <person name="Land M."/>
            <person name="Hauser L."/>
            <person name="Markowitz V."/>
            <person name="Cheng J.-F."/>
            <person name="Hugenholtz P."/>
            <person name="Woyke T."/>
            <person name="Wu D."/>
            <person name="Klenk H.-P."/>
            <person name="Eisen J.A."/>
        </authorList>
    </citation>
    <scope>NUCLEOTIDE SEQUENCE [LARGE SCALE GENOMIC DNA]</scope>
    <source>
        <strain evidence="2">ATCC 700099 / DSM 44233 / CIP 104796 / JCM 9543 / NBRC 105858 / Y-104</strain>
    </source>
</reference>
<dbReference type="KEGG" id="nml:Namu_2468"/>
<proteinExistence type="predicted"/>
<evidence type="ECO:0000313" key="2">
    <source>
        <dbReference type="Proteomes" id="UP000002218"/>
    </source>
</evidence>
<dbReference type="Proteomes" id="UP000002218">
    <property type="component" value="Chromosome"/>
</dbReference>
<keyword evidence="2" id="KW-1185">Reference proteome</keyword>
<dbReference type="InParanoid" id="C8X6I1"/>
<accession>C8X6I1</accession>
<gene>
    <name evidence="1" type="ordered locus">Namu_2468</name>
</gene>
<sequence precursor="true">MNSRALITAATGIQQAGTDLPTDLAGLHRALGHLDELIGALSAYSRRLSASAENLPDGAEGVRLDQEDSSVTPEFVCTRVANHLQAAAAGMDQARAAVRIAHRLSEQLHPHSV</sequence>
<dbReference type="EMBL" id="CP001737">
    <property type="protein sequence ID" value="ACV78836.1"/>
    <property type="molecule type" value="Genomic_DNA"/>
</dbReference>
<organism evidence="1 2">
    <name type="scientific">Nakamurella multipartita (strain ATCC 700099 / DSM 44233 / CIP 104796 / JCM 9543 / NBRC 105858 / Y-104)</name>
    <name type="common">Microsphaera multipartita</name>
    <dbReference type="NCBI Taxonomy" id="479431"/>
    <lineage>
        <taxon>Bacteria</taxon>
        <taxon>Bacillati</taxon>
        <taxon>Actinomycetota</taxon>
        <taxon>Actinomycetes</taxon>
        <taxon>Nakamurellales</taxon>
        <taxon>Nakamurellaceae</taxon>
        <taxon>Nakamurella</taxon>
    </lineage>
</organism>
<dbReference type="HOGENOM" id="CLU_2130759_0_0_11"/>
<protein>
    <submittedName>
        <fullName evidence="1">Uncharacterized protein</fullName>
    </submittedName>
</protein>
<dbReference type="AlphaFoldDB" id="C8X6I1"/>